<comment type="caution">
    <text evidence="3">The sequence shown here is derived from an EMBL/GenBank/DDBJ whole genome shotgun (WGS) entry which is preliminary data.</text>
</comment>
<proteinExistence type="inferred from homology"/>
<accession>A0ABD7NX06</accession>
<dbReference type="InterPro" id="IPR035093">
    <property type="entry name" value="RelE/ParE_toxin_dom_sf"/>
</dbReference>
<keyword evidence="3" id="KW-0378">Hydrolase</keyword>
<evidence type="ECO:0000256" key="2">
    <source>
        <dbReference type="ARBA" id="ARBA00022649"/>
    </source>
</evidence>
<dbReference type="InterPro" id="IPR007712">
    <property type="entry name" value="RelE/ParE_toxin"/>
</dbReference>
<dbReference type="SUPFAM" id="SSF143011">
    <property type="entry name" value="RelE-like"/>
    <property type="match status" value="1"/>
</dbReference>
<dbReference type="EMBL" id="UIXM01000064">
    <property type="protein sequence ID" value="SVS30039.1"/>
    <property type="molecule type" value="Genomic_DNA"/>
</dbReference>
<evidence type="ECO:0000313" key="3">
    <source>
        <dbReference type="EMBL" id="SVS30039.1"/>
    </source>
</evidence>
<name>A0ABD7NX06_KLEPN</name>
<organism evidence="3 4">
    <name type="scientific">Klebsiella pneumoniae</name>
    <dbReference type="NCBI Taxonomy" id="573"/>
    <lineage>
        <taxon>Bacteria</taxon>
        <taxon>Pseudomonadati</taxon>
        <taxon>Pseudomonadota</taxon>
        <taxon>Gammaproteobacteria</taxon>
        <taxon>Enterobacterales</taxon>
        <taxon>Enterobacteriaceae</taxon>
        <taxon>Klebsiella/Raoultella group</taxon>
        <taxon>Klebsiella</taxon>
        <taxon>Klebsiella pneumoniae complex</taxon>
    </lineage>
</organism>
<evidence type="ECO:0000256" key="1">
    <source>
        <dbReference type="ARBA" id="ARBA00006226"/>
    </source>
</evidence>
<dbReference type="Gene3D" id="3.30.2310.20">
    <property type="entry name" value="RelE-like"/>
    <property type="match status" value="1"/>
</dbReference>
<dbReference type="EC" id="3.1.-.-" evidence="3"/>
<keyword evidence="2" id="KW-1277">Toxin-antitoxin system</keyword>
<reference evidence="3 4" key="1">
    <citation type="submission" date="2018-08" db="EMBL/GenBank/DDBJ databases">
        <authorList>
            <consortium name="Pathogen Informatics"/>
        </authorList>
    </citation>
    <scope>NUCLEOTIDE SEQUENCE [LARGE SCALE GENOMIC DNA]</scope>
    <source>
        <strain evidence="3 4">EuSCAPE_GR114</strain>
    </source>
</reference>
<dbReference type="Proteomes" id="UP000259497">
    <property type="component" value="Unassembled WGS sequence"/>
</dbReference>
<dbReference type="Pfam" id="PF05016">
    <property type="entry name" value="ParE_toxin"/>
    <property type="match status" value="1"/>
</dbReference>
<dbReference type="PANTHER" id="PTHR35601">
    <property type="entry name" value="TOXIN RELE"/>
    <property type="match status" value="1"/>
</dbReference>
<sequence>MTYKLAFNESALKEWKKLGHTLQVQFKKKLKERLENPRVPASQLHGRKDQYKIKLRGAGYRLVGDAANLLI</sequence>
<dbReference type="RefSeq" id="WP_020804883.1">
    <property type="nucleotide sequence ID" value="NZ_JAGYRW010000290.1"/>
</dbReference>
<dbReference type="AlphaFoldDB" id="A0ABD7NX06"/>
<dbReference type="PANTHER" id="PTHR35601:SF1">
    <property type="entry name" value="TOXIN RELE"/>
    <property type="match status" value="1"/>
</dbReference>
<gene>
    <name evidence="3" type="primary">relE_3</name>
    <name evidence="3" type="ORF">SAMEA3649733_05805</name>
</gene>
<comment type="similarity">
    <text evidence="1">Belongs to the RelE toxin family.</text>
</comment>
<dbReference type="GO" id="GO:0016787">
    <property type="term" value="F:hydrolase activity"/>
    <property type="evidence" value="ECO:0007669"/>
    <property type="project" value="UniProtKB-KW"/>
</dbReference>
<protein>
    <submittedName>
        <fullName evidence="3">RelE antibacterial toxin protein</fullName>
        <ecNumber evidence="3">3.1.-.-</ecNumber>
    </submittedName>
</protein>
<evidence type="ECO:0000313" key="4">
    <source>
        <dbReference type="Proteomes" id="UP000259497"/>
    </source>
</evidence>